<name>A0A3D8Q534_9HELO</name>
<dbReference type="SUPFAM" id="SSF51735">
    <property type="entry name" value="NAD(P)-binding Rossmann-fold domains"/>
    <property type="match status" value="1"/>
</dbReference>
<accession>A0A3D8Q534</accession>
<comment type="caution">
    <text evidence="4">The sequence shown here is derived from an EMBL/GenBank/DDBJ whole genome shotgun (WGS) entry which is preliminary data.</text>
</comment>
<keyword evidence="5" id="KW-1185">Reference proteome</keyword>
<evidence type="ECO:0000313" key="4">
    <source>
        <dbReference type="EMBL" id="RDW56514.1"/>
    </source>
</evidence>
<evidence type="ECO:0000256" key="1">
    <source>
        <dbReference type="ARBA" id="ARBA00022857"/>
    </source>
</evidence>
<dbReference type="Gene3D" id="3.40.50.720">
    <property type="entry name" value="NAD(P)-binding Rossmann-like Domain"/>
    <property type="match status" value="1"/>
</dbReference>
<keyword evidence="1" id="KW-0521">NADP</keyword>
<feature type="domain" description="NmrA-like" evidence="3">
    <location>
        <begin position="47"/>
        <end position="224"/>
    </location>
</feature>
<gene>
    <name evidence="4" type="ORF">BP5796_13155</name>
</gene>
<proteinExistence type="predicted"/>
<dbReference type="PANTHER" id="PTHR47706">
    <property type="entry name" value="NMRA-LIKE FAMILY PROTEIN"/>
    <property type="match status" value="1"/>
</dbReference>
<dbReference type="EMBL" id="PDLN01000026">
    <property type="protein sequence ID" value="RDW56514.1"/>
    <property type="molecule type" value="Genomic_DNA"/>
</dbReference>
<organism evidence="4 5">
    <name type="scientific">Coleophoma crateriformis</name>
    <dbReference type="NCBI Taxonomy" id="565419"/>
    <lineage>
        <taxon>Eukaryota</taxon>
        <taxon>Fungi</taxon>
        <taxon>Dikarya</taxon>
        <taxon>Ascomycota</taxon>
        <taxon>Pezizomycotina</taxon>
        <taxon>Leotiomycetes</taxon>
        <taxon>Helotiales</taxon>
        <taxon>Dermateaceae</taxon>
        <taxon>Coleophoma</taxon>
    </lineage>
</organism>
<dbReference type="Pfam" id="PF05368">
    <property type="entry name" value="NmrA"/>
    <property type="match status" value="1"/>
</dbReference>
<dbReference type="PANTHER" id="PTHR47706:SF11">
    <property type="entry name" value="ISOFLAVONE REDUCTASE FAMILY PROTEIN (AFU_ORTHOLOGUE AFUA_1G12510)"/>
    <property type="match status" value="1"/>
</dbReference>
<dbReference type="OrthoDB" id="419598at2759"/>
<protein>
    <submittedName>
        <fullName evidence="4">NAD(P)-binding protein-10</fullName>
    </submittedName>
</protein>
<dbReference type="InterPro" id="IPR036291">
    <property type="entry name" value="NAD(P)-bd_dom_sf"/>
</dbReference>
<dbReference type="InterPro" id="IPR051609">
    <property type="entry name" value="NmrA/Isoflavone_reductase-like"/>
</dbReference>
<dbReference type="InterPro" id="IPR008030">
    <property type="entry name" value="NmrA-like"/>
</dbReference>
<keyword evidence="2" id="KW-0560">Oxidoreductase</keyword>
<reference evidence="4 5" key="1">
    <citation type="journal article" date="2018" name="IMA Fungus">
        <title>IMA Genome-F 9: Draft genome sequence of Annulohypoxylon stygium, Aspergillus mulundensis, Berkeleyomyces basicola (syn. Thielaviopsis basicola), Ceratocystis smalleyi, two Cercospora beticola strains, Coleophoma cylindrospora, Fusarium fracticaudum, Phialophora cf. hyalina, and Morchella septimelata.</title>
        <authorList>
            <person name="Wingfield B.D."/>
            <person name="Bills G.F."/>
            <person name="Dong Y."/>
            <person name="Huang W."/>
            <person name="Nel W.J."/>
            <person name="Swalarsk-Parry B.S."/>
            <person name="Vaghefi N."/>
            <person name="Wilken P.M."/>
            <person name="An Z."/>
            <person name="de Beer Z.W."/>
            <person name="De Vos L."/>
            <person name="Chen L."/>
            <person name="Duong T.A."/>
            <person name="Gao Y."/>
            <person name="Hammerbacher A."/>
            <person name="Kikkert J.R."/>
            <person name="Li Y."/>
            <person name="Li H."/>
            <person name="Li K."/>
            <person name="Li Q."/>
            <person name="Liu X."/>
            <person name="Ma X."/>
            <person name="Naidoo K."/>
            <person name="Pethybridge S.J."/>
            <person name="Sun J."/>
            <person name="Steenkamp E.T."/>
            <person name="van der Nest M.A."/>
            <person name="van Wyk S."/>
            <person name="Wingfield M.J."/>
            <person name="Xiong C."/>
            <person name="Yue Q."/>
            <person name="Zhang X."/>
        </authorList>
    </citation>
    <scope>NUCLEOTIDE SEQUENCE [LARGE SCALE GENOMIC DNA]</scope>
    <source>
        <strain evidence="4 5">BP5796</strain>
    </source>
</reference>
<sequence>MALNSVLVLGPTGGLGQFLIPELIRRKSSFTRIGAFIDLTRPQSAEKARIMQDSSGFQVVVACLGNHAIKNQPSLIDTALQAGVQHWYPSEFGADLTVGDNWNERYYRDKVLTREHLQKRASENPTFSYTYFLNGRFSEWAPIRHFGIDTKAHTAHIVGSPDMEQSLLGVADVAKYLVCTVLEPPTIQERTFRFLGENVSWTTIFSTLEKIQGVKYTVTFKSVEKARENQRKAIETGDVDEQLAASHQVIQGTGRTLLPGPYDNEKFPEVVPKGLEETWRAMLGDPSKFLL</sequence>
<dbReference type="Gene3D" id="3.90.25.10">
    <property type="entry name" value="UDP-galactose 4-epimerase, domain 1"/>
    <property type="match status" value="1"/>
</dbReference>
<evidence type="ECO:0000313" key="5">
    <source>
        <dbReference type="Proteomes" id="UP000256328"/>
    </source>
</evidence>
<evidence type="ECO:0000256" key="2">
    <source>
        <dbReference type="ARBA" id="ARBA00023002"/>
    </source>
</evidence>
<evidence type="ECO:0000259" key="3">
    <source>
        <dbReference type="Pfam" id="PF05368"/>
    </source>
</evidence>
<dbReference type="GO" id="GO:0016491">
    <property type="term" value="F:oxidoreductase activity"/>
    <property type="evidence" value="ECO:0007669"/>
    <property type="project" value="UniProtKB-KW"/>
</dbReference>
<dbReference type="AlphaFoldDB" id="A0A3D8Q534"/>
<dbReference type="Proteomes" id="UP000256328">
    <property type="component" value="Unassembled WGS sequence"/>
</dbReference>